<keyword evidence="2" id="KW-1185">Reference proteome</keyword>
<sequence length="111" mass="12383">MTYNLSLNEIFEYLNEDLVACLLVMRDFATLIENGVISSFKGYILFEGNESNIQLETKRMEGTIIFITNSGSGNLTPPLRCEPFSSNNTYPDGSNTNAIRPLINHNNGCLI</sequence>
<comment type="caution">
    <text evidence="1">The sequence shown here is derived from an EMBL/GenBank/DDBJ whole genome shotgun (WGS) entry which is preliminary data.</text>
</comment>
<dbReference type="EMBL" id="CAJVPP010001698">
    <property type="protein sequence ID" value="CAG8568999.1"/>
    <property type="molecule type" value="Genomic_DNA"/>
</dbReference>
<dbReference type="AlphaFoldDB" id="A0A9N9BLU3"/>
<organism evidence="1 2">
    <name type="scientific">Funneliformis mosseae</name>
    <name type="common">Endomycorrhizal fungus</name>
    <name type="synonym">Glomus mosseae</name>
    <dbReference type="NCBI Taxonomy" id="27381"/>
    <lineage>
        <taxon>Eukaryota</taxon>
        <taxon>Fungi</taxon>
        <taxon>Fungi incertae sedis</taxon>
        <taxon>Mucoromycota</taxon>
        <taxon>Glomeromycotina</taxon>
        <taxon>Glomeromycetes</taxon>
        <taxon>Glomerales</taxon>
        <taxon>Glomeraceae</taxon>
        <taxon>Funneliformis</taxon>
    </lineage>
</organism>
<reference evidence="1" key="1">
    <citation type="submission" date="2021-06" db="EMBL/GenBank/DDBJ databases">
        <authorList>
            <person name="Kallberg Y."/>
            <person name="Tangrot J."/>
            <person name="Rosling A."/>
        </authorList>
    </citation>
    <scope>NUCLEOTIDE SEQUENCE</scope>
    <source>
        <strain evidence="1">87-6 pot B 2015</strain>
    </source>
</reference>
<gene>
    <name evidence="1" type="ORF">FMOSSE_LOCUS7355</name>
</gene>
<evidence type="ECO:0000313" key="2">
    <source>
        <dbReference type="Proteomes" id="UP000789375"/>
    </source>
</evidence>
<evidence type="ECO:0000313" key="1">
    <source>
        <dbReference type="EMBL" id="CAG8568999.1"/>
    </source>
</evidence>
<dbReference type="Proteomes" id="UP000789375">
    <property type="component" value="Unassembled WGS sequence"/>
</dbReference>
<protein>
    <submittedName>
        <fullName evidence="1">13890_t:CDS:1</fullName>
    </submittedName>
</protein>
<accession>A0A9N9BLU3</accession>
<name>A0A9N9BLU3_FUNMO</name>
<proteinExistence type="predicted"/>